<feature type="region of interest" description="Disordered" evidence="1">
    <location>
        <begin position="1"/>
        <end position="22"/>
    </location>
</feature>
<evidence type="ECO:0000313" key="2">
    <source>
        <dbReference type="EMBL" id="APE36416.1"/>
    </source>
</evidence>
<feature type="compositionally biased region" description="Basic and acidic residues" evidence="1">
    <location>
        <begin position="7"/>
        <end position="22"/>
    </location>
</feature>
<dbReference type="Proteomes" id="UP000183810">
    <property type="component" value="Chromosome"/>
</dbReference>
<dbReference type="EMBL" id="CP018082">
    <property type="protein sequence ID" value="APE36416.1"/>
    <property type="molecule type" value="Genomic_DNA"/>
</dbReference>
<accession>A0A1J0VWH9</accession>
<evidence type="ECO:0000256" key="1">
    <source>
        <dbReference type="SAM" id="MobiDB-lite"/>
    </source>
</evidence>
<sequence>MIGSEVARIDKHDGGEHDRPAGWVQRDDGSLWVLDEYGVLWPVAAFTLAELYADVQGALGALGDPVDVTPLSVADTEADR</sequence>
<organism evidence="2 3">
    <name type="scientific">Nocardia mangyaensis</name>
    <dbReference type="NCBI Taxonomy" id="2213200"/>
    <lineage>
        <taxon>Bacteria</taxon>
        <taxon>Bacillati</taxon>
        <taxon>Actinomycetota</taxon>
        <taxon>Actinomycetes</taxon>
        <taxon>Mycobacteriales</taxon>
        <taxon>Nocardiaceae</taxon>
        <taxon>Nocardia</taxon>
    </lineage>
</organism>
<dbReference type="RefSeq" id="WP_071929593.1">
    <property type="nucleotide sequence ID" value="NZ_CP018082.1"/>
</dbReference>
<reference evidence="2" key="1">
    <citation type="submission" date="2016-11" db="EMBL/GenBank/DDBJ databases">
        <authorList>
            <person name="Jaros S."/>
            <person name="Januszkiewicz K."/>
            <person name="Wedrychowicz H."/>
        </authorList>
    </citation>
    <scope>NUCLEOTIDE SEQUENCE [LARGE SCALE GENOMIC DNA]</scope>
    <source>
        <strain evidence="2">Y48</strain>
    </source>
</reference>
<dbReference type="AlphaFoldDB" id="A0A1J0VWH9"/>
<dbReference type="KEGG" id="nsl:BOX37_23575"/>
<keyword evidence="3" id="KW-1185">Reference proteome</keyword>
<name>A0A1J0VWH9_9NOCA</name>
<proteinExistence type="predicted"/>
<gene>
    <name evidence="2" type="ORF">BOX37_23575</name>
</gene>
<dbReference type="OrthoDB" id="4569721at2"/>
<protein>
    <submittedName>
        <fullName evidence="2">Uncharacterized protein</fullName>
    </submittedName>
</protein>
<evidence type="ECO:0000313" key="3">
    <source>
        <dbReference type="Proteomes" id="UP000183810"/>
    </source>
</evidence>